<accession>A0A850PT53</accession>
<organism evidence="1 2">
    <name type="scientific">Mycolicibacterium hippocampi</name>
    <dbReference type="NCBI Taxonomy" id="659824"/>
    <lineage>
        <taxon>Bacteria</taxon>
        <taxon>Bacillati</taxon>
        <taxon>Actinomycetota</taxon>
        <taxon>Actinomycetes</taxon>
        <taxon>Mycobacteriales</taxon>
        <taxon>Mycobacteriaceae</taxon>
        <taxon>Mycolicibacterium</taxon>
    </lineage>
</organism>
<proteinExistence type="predicted"/>
<gene>
    <name evidence="1" type="ORF">HLY00_3606</name>
</gene>
<name>A0A850PT53_9MYCO</name>
<dbReference type="RefSeq" id="WP_178359590.1">
    <property type="nucleotide sequence ID" value="NZ_JABFYL010000033.1"/>
</dbReference>
<dbReference type="EMBL" id="JABFYL010000033">
    <property type="protein sequence ID" value="NVN51254.1"/>
    <property type="molecule type" value="Genomic_DNA"/>
</dbReference>
<evidence type="ECO:0000313" key="1">
    <source>
        <dbReference type="EMBL" id="NVN51254.1"/>
    </source>
</evidence>
<dbReference type="Proteomes" id="UP000570517">
    <property type="component" value="Unassembled WGS sequence"/>
</dbReference>
<protein>
    <submittedName>
        <fullName evidence="1">Uncharacterized protein</fullName>
    </submittedName>
</protein>
<sequence>MSNDTPRAAFDASIAEILAEWGQPLSFSRGRLATALETLYRAELEFPPTWTEHRSETFITNHADLDLGEVATQFDDLIETVTNDHGLRYGTLPHPDDASEMIRTARLDALNDILEQRLDYELPNEIEAHSAEDAEVRRR</sequence>
<keyword evidence="2" id="KW-1185">Reference proteome</keyword>
<dbReference type="AlphaFoldDB" id="A0A850PT53"/>
<reference evidence="1 2" key="1">
    <citation type="submission" date="2020-05" db="EMBL/GenBank/DDBJ databases">
        <title>Draft genome sequence of Mycobacterium hippocampi DL, isolated from European seabass, Dicentrarchus labrax, reared in fish farms.</title>
        <authorList>
            <person name="Stathopoulou P."/>
            <person name="Asimakis E."/>
            <person name="Tzokas K."/>
            <person name="Batargias C."/>
            <person name="Tsiamis G."/>
        </authorList>
    </citation>
    <scope>NUCLEOTIDE SEQUENCE [LARGE SCALE GENOMIC DNA]</scope>
    <source>
        <strain evidence="1 2">DL</strain>
    </source>
</reference>
<comment type="caution">
    <text evidence="1">The sequence shown here is derived from an EMBL/GenBank/DDBJ whole genome shotgun (WGS) entry which is preliminary data.</text>
</comment>
<evidence type="ECO:0000313" key="2">
    <source>
        <dbReference type="Proteomes" id="UP000570517"/>
    </source>
</evidence>